<protein>
    <submittedName>
        <fullName evidence="1">Uncharacterized protein</fullName>
    </submittedName>
</protein>
<name>A0AAV7PI33_PLEWA</name>
<keyword evidence="2" id="KW-1185">Reference proteome</keyword>
<evidence type="ECO:0000313" key="2">
    <source>
        <dbReference type="Proteomes" id="UP001066276"/>
    </source>
</evidence>
<proteinExistence type="predicted"/>
<comment type="caution">
    <text evidence="1">The sequence shown here is derived from an EMBL/GenBank/DDBJ whole genome shotgun (WGS) entry which is preliminary data.</text>
</comment>
<evidence type="ECO:0000313" key="1">
    <source>
        <dbReference type="EMBL" id="KAJ1126864.1"/>
    </source>
</evidence>
<dbReference type="Proteomes" id="UP001066276">
    <property type="component" value="Chromosome 7"/>
</dbReference>
<reference evidence="1" key="1">
    <citation type="journal article" date="2022" name="bioRxiv">
        <title>Sequencing and chromosome-scale assembly of the giantPleurodeles waltlgenome.</title>
        <authorList>
            <person name="Brown T."/>
            <person name="Elewa A."/>
            <person name="Iarovenko S."/>
            <person name="Subramanian E."/>
            <person name="Araus A.J."/>
            <person name="Petzold A."/>
            <person name="Susuki M."/>
            <person name="Suzuki K.-i.T."/>
            <person name="Hayashi T."/>
            <person name="Toyoda A."/>
            <person name="Oliveira C."/>
            <person name="Osipova E."/>
            <person name="Leigh N.D."/>
            <person name="Simon A."/>
            <person name="Yun M.H."/>
        </authorList>
    </citation>
    <scope>NUCLEOTIDE SEQUENCE</scope>
    <source>
        <strain evidence="1">20211129_DDA</strain>
        <tissue evidence="1">Liver</tissue>
    </source>
</reference>
<accession>A0AAV7PI33</accession>
<sequence>MVTCIYAGPIGEPDSAYNRSIEVCSVSLAVTAWNTMVVPTCRRRGAEVWLAPSLYLYGVELYGCALVQIQ</sequence>
<dbReference type="AlphaFoldDB" id="A0AAV7PI33"/>
<gene>
    <name evidence="1" type="ORF">NDU88_005270</name>
</gene>
<organism evidence="1 2">
    <name type="scientific">Pleurodeles waltl</name>
    <name type="common">Iberian ribbed newt</name>
    <dbReference type="NCBI Taxonomy" id="8319"/>
    <lineage>
        <taxon>Eukaryota</taxon>
        <taxon>Metazoa</taxon>
        <taxon>Chordata</taxon>
        <taxon>Craniata</taxon>
        <taxon>Vertebrata</taxon>
        <taxon>Euteleostomi</taxon>
        <taxon>Amphibia</taxon>
        <taxon>Batrachia</taxon>
        <taxon>Caudata</taxon>
        <taxon>Salamandroidea</taxon>
        <taxon>Salamandridae</taxon>
        <taxon>Pleurodelinae</taxon>
        <taxon>Pleurodeles</taxon>
    </lineage>
</organism>
<dbReference type="EMBL" id="JANPWB010000011">
    <property type="protein sequence ID" value="KAJ1126864.1"/>
    <property type="molecule type" value="Genomic_DNA"/>
</dbReference>